<evidence type="ECO:0000313" key="3">
    <source>
        <dbReference type="Proteomes" id="UP000441523"/>
    </source>
</evidence>
<protein>
    <submittedName>
        <fullName evidence="2">Uncharacterized protein</fullName>
    </submittedName>
</protein>
<evidence type="ECO:0000256" key="1">
    <source>
        <dbReference type="SAM" id="MobiDB-lite"/>
    </source>
</evidence>
<dbReference type="Proteomes" id="UP000441523">
    <property type="component" value="Unassembled WGS sequence"/>
</dbReference>
<dbReference type="EMBL" id="VZZJ01000044">
    <property type="protein sequence ID" value="KAB1068874.1"/>
    <property type="molecule type" value="Genomic_DNA"/>
</dbReference>
<gene>
    <name evidence="2" type="ORF">F6X51_26080</name>
</gene>
<keyword evidence="3" id="KW-1185">Reference proteome</keyword>
<proteinExistence type="predicted"/>
<reference evidence="2 3" key="1">
    <citation type="submission" date="2019-09" db="EMBL/GenBank/DDBJ databases">
        <title>YIM 132548 draft genome.</title>
        <authorList>
            <person name="Jiang L."/>
        </authorList>
    </citation>
    <scope>NUCLEOTIDE SEQUENCE [LARGE SCALE GENOMIC DNA]</scope>
    <source>
        <strain evidence="2 3">YIM 132548</strain>
    </source>
</reference>
<name>A0A6N6MF08_9HYPH</name>
<evidence type="ECO:0000313" key="2">
    <source>
        <dbReference type="EMBL" id="KAB1068874.1"/>
    </source>
</evidence>
<sequence>MSETSQLLHEIEAFIGTTDMAASTFGRKAVNDGKLVTRLRAGSTVTLEKASRIRAFIRTASGADADALEEARTPPAPPPRSRADVPAPMPCPFPEGFTEGQSR</sequence>
<feature type="region of interest" description="Disordered" evidence="1">
    <location>
        <begin position="63"/>
        <end position="103"/>
    </location>
</feature>
<organism evidence="2 3">
    <name type="scientific">Methylobacterium planeticum</name>
    <dbReference type="NCBI Taxonomy" id="2615211"/>
    <lineage>
        <taxon>Bacteria</taxon>
        <taxon>Pseudomonadati</taxon>
        <taxon>Pseudomonadota</taxon>
        <taxon>Alphaproteobacteria</taxon>
        <taxon>Hyphomicrobiales</taxon>
        <taxon>Methylobacteriaceae</taxon>
        <taxon>Methylobacterium</taxon>
    </lineage>
</organism>
<dbReference type="RefSeq" id="WP_150966780.1">
    <property type="nucleotide sequence ID" value="NZ_VZZJ01000044.1"/>
</dbReference>
<accession>A0A6N6MF08</accession>
<comment type="caution">
    <text evidence="2">The sequence shown here is derived from an EMBL/GenBank/DDBJ whole genome shotgun (WGS) entry which is preliminary data.</text>
</comment>
<dbReference type="AlphaFoldDB" id="A0A6N6MF08"/>